<feature type="coiled-coil region" evidence="4">
    <location>
        <begin position="210"/>
        <end position="237"/>
    </location>
</feature>
<evidence type="ECO:0000259" key="6">
    <source>
        <dbReference type="Pfam" id="PF00700"/>
    </source>
</evidence>
<evidence type="ECO:0000256" key="4">
    <source>
        <dbReference type="SAM" id="Coils"/>
    </source>
</evidence>
<name>A0A0B8ZDL7_9SPHN</name>
<dbReference type="Pfam" id="PF00700">
    <property type="entry name" value="Flagellin_C"/>
    <property type="match status" value="1"/>
</dbReference>
<evidence type="ECO:0000259" key="5">
    <source>
        <dbReference type="Pfam" id="PF00669"/>
    </source>
</evidence>
<dbReference type="InterPro" id="IPR046358">
    <property type="entry name" value="Flagellin_C"/>
</dbReference>
<dbReference type="Gene3D" id="6.10.10.10">
    <property type="entry name" value="Flagellar export chaperone, C-terminal domain"/>
    <property type="match status" value="1"/>
</dbReference>
<evidence type="ECO:0000313" key="8">
    <source>
        <dbReference type="Proteomes" id="UP000031338"/>
    </source>
</evidence>
<keyword evidence="8" id="KW-1185">Reference proteome</keyword>
<gene>
    <name evidence="7" type="ORF">NJ75_03195</name>
</gene>
<evidence type="ECO:0000313" key="7">
    <source>
        <dbReference type="EMBL" id="KHS44326.1"/>
    </source>
</evidence>
<dbReference type="InterPro" id="IPR001492">
    <property type="entry name" value="Flagellin"/>
</dbReference>
<dbReference type="Pfam" id="PF00669">
    <property type="entry name" value="Flagellin_N"/>
    <property type="match status" value="1"/>
</dbReference>
<evidence type="ECO:0000256" key="2">
    <source>
        <dbReference type="ARBA" id="ARBA00023143"/>
    </source>
</evidence>
<dbReference type="PATRIC" id="fig|48936.3.peg.3213"/>
<dbReference type="Gene3D" id="6.10.280.190">
    <property type="match status" value="1"/>
</dbReference>
<dbReference type="InterPro" id="IPR042187">
    <property type="entry name" value="Flagellin_C_sub2"/>
</dbReference>
<dbReference type="InterPro" id="IPR001029">
    <property type="entry name" value="Flagellin_N"/>
</dbReference>
<dbReference type="PRINTS" id="PR00207">
    <property type="entry name" value="FLAGELLIN"/>
</dbReference>
<comment type="similarity">
    <text evidence="1 3">Belongs to the bacterial flagellin family.</text>
</comment>
<proteinExistence type="inferred from homology"/>
<dbReference type="AlphaFoldDB" id="A0A0B8ZDL7"/>
<dbReference type="EMBL" id="JRVC01000017">
    <property type="protein sequence ID" value="KHS44326.1"/>
    <property type="molecule type" value="Genomic_DNA"/>
</dbReference>
<dbReference type="PANTHER" id="PTHR42792">
    <property type="entry name" value="FLAGELLIN"/>
    <property type="match status" value="1"/>
</dbReference>
<sequence length="275" mass="28716">MAVINTNISALKATNSSNTANKMLGQAMERLSTGKRINGAKDDAAGLAIATSMTAQIKGMNQGVRNSNDGISLAQTAEGALNEVSNMLQRVRELAVQSASGTYQDATDRAYMQTEVDELTAQIGQIIDNTKFNGTQLFDGSQATVTVQTGANGSDTVDLTMADLTTLSANGGAAGSYDVSSATAANTLLGTLDTELDSISSARATLGAGMNRLESVVNNLNDNITNLSDARSRIQDTDYSTETTQMAKAQILSQASTAMIAQANQSQQNVLSLLR</sequence>
<keyword evidence="7" id="KW-0966">Cell projection</keyword>
<dbReference type="PANTHER" id="PTHR42792:SF2">
    <property type="entry name" value="FLAGELLIN"/>
    <property type="match status" value="1"/>
</dbReference>
<keyword evidence="3" id="KW-0964">Secreted</keyword>
<comment type="function">
    <text evidence="3">Flagellin is the subunit protein which polymerizes to form the filaments of bacterial flagella.</text>
</comment>
<dbReference type="GO" id="GO:0009288">
    <property type="term" value="C:bacterial-type flagellum"/>
    <property type="evidence" value="ECO:0007669"/>
    <property type="project" value="UniProtKB-SubCell"/>
</dbReference>
<dbReference type="SUPFAM" id="SSF64518">
    <property type="entry name" value="Phase 1 flagellin"/>
    <property type="match status" value="1"/>
</dbReference>
<feature type="domain" description="Flagellin C-terminal" evidence="6">
    <location>
        <begin position="190"/>
        <end position="274"/>
    </location>
</feature>
<comment type="caution">
    <text evidence="7">The sequence shown here is derived from an EMBL/GenBank/DDBJ whole genome shotgun (WGS) entry which is preliminary data.</text>
</comment>
<organism evidence="7 8">
    <name type="scientific">Novosphingobium subterraneum</name>
    <dbReference type="NCBI Taxonomy" id="48936"/>
    <lineage>
        <taxon>Bacteria</taxon>
        <taxon>Pseudomonadati</taxon>
        <taxon>Pseudomonadota</taxon>
        <taxon>Alphaproteobacteria</taxon>
        <taxon>Sphingomonadales</taxon>
        <taxon>Sphingomonadaceae</taxon>
        <taxon>Novosphingobium</taxon>
    </lineage>
</organism>
<reference evidence="7 8" key="1">
    <citation type="submission" date="2014-10" db="EMBL/GenBank/DDBJ databases">
        <title>Draft genome sequence of Novosphingobium subterraneum DSM 12447.</title>
        <authorList>
            <person name="Gan H.M."/>
            <person name="Gan H.Y."/>
            <person name="Savka M.A."/>
        </authorList>
    </citation>
    <scope>NUCLEOTIDE SEQUENCE [LARGE SCALE GENOMIC DNA]</scope>
    <source>
        <strain evidence="7 8">DSM 12447</strain>
    </source>
</reference>
<evidence type="ECO:0000256" key="3">
    <source>
        <dbReference type="RuleBase" id="RU362073"/>
    </source>
</evidence>
<accession>A0A0B8ZDL7</accession>
<dbReference type="GO" id="GO:0005198">
    <property type="term" value="F:structural molecule activity"/>
    <property type="evidence" value="ECO:0007669"/>
    <property type="project" value="UniProtKB-UniRule"/>
</dbReference>
<keyword evidence="7" id="KW-0282">Flagellum</keyword>
<dbReference type="STRING" id="48936.NJ75_03195"/>
<keyword evidence="7" id="KW-0969">Cilium</keyword>
<dbReference type="RefSeq" id="WP_039336176.1">
    <property type="nucleotide sequence ID" value="NZ_JRVC01000017.1"/>
</dbReference>
<protein>
    <recommendedName>
        <fullName evidence="3">Flagellin</fullName>
    </recommendedName>
</protein>
<feature type="domain" description="Flagellin N-terminal" evidence="5">
    <location>
        <begin position="4"/>
        <end position="142"/>
    </location>
</feature>
<keyword evidence="2 3" id="KW-0975">Bacterial flagellum</keyword>
<evidence type="ECO:0000256" key="1">
    <source>
        <dbReference type="ARBA" id="ARBA00005709"/>
    </source>
</evidence>
<dbReference type="GO" id="GO:0005576">
    <property type="term" value="C:extracellular region"/>
    <property type="evidence" value="ECO:0007669"/>
    <property type="project" value="UniProtKB-SubCell"/>
</dbReference>
<dbReference type="Gene3D" id="1.20.1330.10">
    <property type="entry name" value="f41 fragment of flagellin, N-terminal domain"/>
    <property type="match status" value="1"/>
</dbReference>
<comment type="subcellular location">
    <subcellularLocation>
        <location evidence="3">Secreted</location>
    </subcellularLocation>
    <subcellularLocation>
        <location evidence="3">Bacterial flagellum</location>
    </subcellularLocation>
</comment>
<dbReference type="Proteomes" id="UP000031338">
    <property type="component" value="Unassembled WGS sequence"/>
</dbReference>
<keyword evidence="4" id="KW-0175">Coiled coil</keyword>